<dbReference type="EMBL" id="HG518324">
    <property type="protein sequence ID" value="CDI11770.1"/>
    <property type="molecule type" value="Genomic_DNA"/>
</dbReference>
<dbReference type="PATRIC" id="fig|424182.3.peg.4811"/>
<dbReference type="Proteomes" id="UP000016944">
    <property type="component" value="Plasmid IRBL74_p"/>
</dbReference>
<evidence type="ECO:0000259" key="1">
    <source>
        <dbReference type="Pfam" id="PF20590"/>
    </source>
</evidence>
<dbReference type="NCBIfam" id="NF004804">
    <property type="entry name" value="PRK06153.1-3"/>
    <property type="match status" value="1"/>
</dbReference>
<evidence type="ECO:0000313" key="2">
    <source>
        <dbReference type="EMBL" id="CDI11770.1"/>
    </source>
</evidence>
<organism evidence="2 3">
    <name type="scientific">Agrobacterium pusense</name>
    <dbReference type="NCBI Taxonomy" id="648995"/>
    <lineage>
        <taxon>Bacteria</taxon>
        <taxon>Pseudomonadati</taxon>
        <taxon>Pseudomonadota</taxon>
        <taxon>Alphaproteobacteria</taxon>
        <taxon>Hyphomicrobiales</taxon>
        <taxon>Rhizobiaceae</taxon>
        <taxon>Rhizobium/Agrobacterium group</taxon>
        <taxon>Agrobacterium</taxon>
    </lineage>
</organism>
<geneLocation type="plasmid" evidence="2 3">
    <name>IRBL74_p</name>
</geneLocation>
<keyword evidence="2" id="KW-0614">Plasmid</keyword>
<dbReference type="InterPro" id="IPR046741">
    <property type="entry name" value="DUF6791"/>
</dbReference>
<feature type="domain" description="DUF6791" evidence="1">
    <location>
        <begin position="24"/>
        <end position="172"/>
    </location>
</feature>
<dbReference type="NCBIfam" id="NF004805">
    <property type="entry name" value="PRK06153.1-4"/>
    <property type="match status" value="1"/>
</dbReference>
<dbReference type="Pfam" id="PF20590">
    <property type="entry name" value="DUF6791"/>
    <property type="match status" value="1"/>
</dbReference>
<sequence>MAALSMSRRKARCSMSRALFSRNPDLKRLLDEGYFVQQQGGYLVMREVPYVDARQEVRIGTLISSLTLAGDQTRTPDTHVVHWDGDFPCHADGSRIQAISHAAGSFDLGHGLKATHSFSSKPDSGYTDYHHKMTSYANIIAGPAAVLKPGTTARTFREPEQEEDSVFNYIETASDRVGIGLVSERLINERVAIIGGGGTGGYILDFVAKTPVREIRLFDSDEFLTHNAFRAPGAPSLEELREAPKKVEYFKGIYSRMHRNIVAHDVALGADNLHLLDGVTFAFLSLDAGEEKRLIVEKLEAIGAAFVDVGMGLELDDGSLGGILRVTASTPEKRDHARRRISFVGGGAKDIYASNIQVADLNALNAILAVVKWKKIRGFYRDLEREYHCTYTTDGNMLINGDLA</sequence>
<accession>U4Q6M9</accession>
<dbReference type="SUPFAM" id="SSF69572">
    <property type="entry name" value="Activating enzymes of the ubiquitin-like proteins"/>
    <property type="match status" value="1"/>
</dbReference>
<dbReference type="KEGG" id="rir:BN877_p0041"/>
<proteinExistence type="predicted"/>
<evidence type="ECO:0000313" key="3">
    <source>
        <dbReference type="Proteomes" id="UP000016944"/>
    </source>
</evidence>
<dbReference type="Gene3D" id="3.40.50.720">
    <property type="entry name" value="NAD(P)-binding Rossmann-like Domain"/>
    <property type="match status" value="1"/>
</dbReference>
<dbReference type="InterPro" id="IPR035985">
    <property type="entry name" value="Ubiquitin-activating_enz"/>
</dbReference>
<dbReference type="GO" id="GO:0008641">
    <property type="term" value="F:ubiquitin-like modifier activating enzyme activity"/>
    <property type="evidence" value="ECO:0007669"/>
    <property type="project" value="InterPro"/>
</dbReference>
<dbReference type="HOGENOM" id="CLU_058815_0_0_5"/>
<gene>
    <name evidence="2" type="ORF">BN877_p0041</name>
</gene>
<protein>
    <submittedName>
        <fullName evidence="2">UBA/THIF-type NAD/FAD binding protein</fullName>
    </submittedName>
</protein>
<dbReference type="AlphaFoldDB" id="U4Q6M9"/>
<dbReference type="NCBIfam" id="NF004802">
    <property type="entry name" value="PRK06153.1-1"/>
    <property type="match status" value="1"/>
</dbReference>
<reference evidence="2 3" key="1">
    <citation type="journal article" date="2013" name="Genome Announc.">
        <title>Complete Genome Sequence of the Sesbania Symbiont and Rice Growth-Promoting Endophyte Rhizobium sp. Strain IRBG74.</title>
        <authorList>
            <person name="Crook M.B."/>
            <person name="Mitra S."/>
            <person name="Ane J.M."/>
            <person name="Sadowsky M.J."/>
            <person name="Gyaneshwar P."/>
        </authorList>
    </citation>
    <scope>NUCLEOTIDE SEQUENCE [LARGE SCALE GENOMIC DNA]</scope>
    <source>
        <strain evidence="2 3">IRBG74</strain>
        <plasmid evidence="3">IRBL74_p</plasmid>
    </source>
</reference>
<name>U4Q6M9_9HYPH</name>